<reference evidence="3 4" key="1">
    <citation type="submission" date="2019-11" db="EMBL/GenBank/DDBJ databases">
        <title>Venturia inaequalis Genome Resource.</title>
        <authorList>
            <person name="Lichtner F.J."/>
        </authorList>
    </citation>
    <scope>NUCLEOTIDE SEQUENCE [LARGE SCALE GENOMIC DNA]</scope>
    <source>
        <strain evidence="3">Bline_iso_100314</strain>
    </source>
</reference>
<feature type="coiled-coil region" evidence="1">
    <location>
        <begin position="57"/>
        <end position="91"/>
    </location>
</feature>
<comment type="caution">
    <text evidence="3">The sequence shown here is derived from an EMBL/GenBank/DDBJ whole genome shotgun (WGS) entry which is preliminary data.</text>
</comment>
<evidence type="ECO:0000256" key="1">
    <source>
        <dbReference type="SAM" id="Coils"/>
    </source>
</evidence>
<organism evidence="3 4">
    <name type="scientific">Venturia inaequalis</name>
    <name type="common">Apple scab fungus</name>
    <dbReference type="NCBI Taxonomy" id="5025"/>
    <lineage>
        <taxon>Eukaryota</taxon>
        <taxon>Fungi</taxon>
        <taxon>Dikarya</taxon>
        <taxon>Ascomycota</taxon>
        <taxon>Pezizomycotina</taxon>
        <taxon>Dothideomycetes</taxon>
        <taxon>Pleosporomycetidae</taxon>
        <taxon>Venturiales</taxon>
        <taxon>Venturiaceae</taxon>
        <taxon>Venturia</taxon>
    </lineage>
</organism>
<dbReference type="Proteomes" id="UP000433883">
    <property type="component" value="Unassembled WGS sequence"/>
</dbReference>
<evidence type="ECO:0000313" key="4">
    <source>
        <dbReference type="Proteomes" id="UP000433883"/>
    </source>
</evidence>
<name>A0A8H3UE32_VENIN</name>
<feature type="compositionally biased region" description="Low complexity" evidence="2">
    <location>
        <begin position="1"/>
        <end position="18"/>
    </location>
</feature>
<evidence type="ECO:0000313" key="3">
    <source>
        <dbReference type="EMBL" id="KAE9968300.1"/>
    </source>
</evidence>
<accession>A0A8H3UE32</accession>
<feature type="region of interest" description="Disordered" evidence="2">
    <location>
        <begin position="1"/>
        <end position="36"/>
    </location>
</feature>
<dbReference type="AlphaFoldDB" id="A0A8H3UE32"/>
<keyword evidence="1" id="KW-0175">Coiled coil</keyword>
<dbReference type="EMBL" id="WNWQ01000420">
    <property type="protein sequence ID" value="KAE9968300.1"/>
    <property type="molecule type" value="Genomic_DNA"/>
</dbReference>
<sequence length="221" mass="24620">MGPSTMTSSSDPSTSTGTNKRASTIIIEDPESNKRAKTADDVLEKLLESEFQQGANLSRLQKKLSSKATNLEKAQQELDAAKADFDKVRKEHARAKVTGEERTSAVTKIVLRELDALNKESRFIRWSLKLHEVRGKALRMKLSTTTETENSRDQSKTRATPIGACQTDLNSTRKLKYEELVRKIEAYESARDLLSMDKNILEGALVIAKVLEAQKGGEHSE</sequence>
<evidence type="ECO:0000256" key="2">
    <source>
        <dbReference type="SAM" id="MobiDB-lite"/>
    </source>
</evidence>
<gene>
    <name evidence="3" type="ORF">BLS_005938</name>
</gene>
<proteinExistence type="predicted"/>
<protein>
    <submittedName>
        <fullName evidence="3">Uncharacterized protein</fullName>
    </submittedName>
</protein>